<dbReference type="EMBL" id="GBRH01211616">
    <property type="protein sequence ID" value="JAD86279.1"/>
    <property type="molecule type" value="Transcribed_RNA"/>
</dbReference>
<proteinExistence type="predicted"/>
<accession>A0A0A9IC76</accession>
<name>A0A0A9IC76_ARUDO</name>
<protein>
    <submittedName>
        <fullName evidence="1">Uncharacterized protein</fullName>
    </submittedName>
</protein>
<organism evidence="1">
    <name type="scientific">Arundo donax</name>
    <name type="common">Giant reed</name>
    <name type="synonym">Donax arundinaceus</name>
    <dbReference type="NCBI Taxonomy" id="35708"/>
    <lineage>
        <taxon>Eukaryota</taxon>
        <taxon>Viridiplantae</taxon>
        <taxon>Streptophyta</taxon>
        <taxon>Embryophyta</taxon>
        <taxon>Tracheophyta</taxon>
        <taxon>Spermatophyta</taxon>
        <taxon>Magnoliopsida</taxon>
        <taxon>Liliopsida</taxon>
        <taxon>Poales</taxon>
        <taxon>Poaceae</taxon>
        <taxon>PACMAD clade</taxon>
        <taxon>Arundinoideae</taxon>
        <taxon>Arundineae</taxon>
        <taxon>Arundo</taxon>
    </lineage>
</organism>
<sequence length="110" mass="12638">MILFCILSTYPFMLFSILHFVSFISIIFLATSTNFLCVLQGLVVSLPDLRIVIHYYCSSFSFLPSLNLGHGLYQWDITCQPPWSLLEDHVEEVHCMAFLNEQQGPVMLMT</sequence>
<reference evidence="1" key="1">
    <citation type="submission" date="2014-09" db="EMBL/GenBank/DDBJ databases">
        <authorList>
            <person name="Magalhaes I.L.F."/>
            <person name="Oliveira U."/>
            <person name="Santos F.R."/>
            <person name="Vidigal T.H.D.A."/>
            <person name="Brescovit A.D."/>
            <person name="Santos A.J."/>
        </authorList>
    </citation>
    <scope>NUCLEOTIDE SEQUENCE</scope>
    <source>
        <tissue evidence="1">Shoot tissue taken approximately 20 cm above the soil surface</tissue>
    </source>
</reference>
<dbReference type="AlphaFoldDB" id="A0A0A9IC76"/>
<evidence type="ECO:0000313" key="1">
    <source>
        <dbReference type="EMBL" id="JAD86279.1"/>
    </source>
</evidence>
<reference evidence="1" key="2">
    <citation type="journal article" date="2015" name="Data Brief">
        <title>Shoot transcriptome of the giant reed, Arundo donax.</title>
        <authorList>
            <person name="Barrero R.A."/>
            <person name="Guerrero F.D."/>
            <person name="Moolhuijzen P."/>
            <person name="Goolsby J.A."/>
            <person name="Tidwell J."/>
            <person name="Bellgard S.E."/>
            <person name="Bellgard M.I."/>
        </authorList>
    </citation>
    <scope>NUCLEOTIDE SEQUENCE</scope>
    <source>
        <tissue evidence="1">Shoot tissue taken approximately 20 cm above the soil surface</tissue>
    </source>
</reference>